<dbReference type="SUPFAM" id="SSF111369">
    <property type="entry name" value="HlyD-like secretion proteins"/>
    <property type="match status" value="1"/>
</dbReference>
<organism evidence="4 5">
    <name type="scientific">Saccharicrinis carchari</name>
    <dbReference type="NCBI Taxonomy" id="1168039"/>
    <lineage>
        <taxon>Bacteria</taxon>
        <taxon>Pseudomonadati</taxon>
        <taxon>Bacteroidota</taxon>
        <taxon>Bacteroidia</taxon>
        <taxon>Marinilabiliales</taxon>
        <taxon>Marinilabiliaceae</taxon>
        <taxon>Saccharicrinis</taxon>
    </lineage>
</organism>
<dbReference type="Proteomes" id="UP000319040">
    <property type="component" value="Unassembled WGS sequence"/>
</dbReference>
<evidence type="ECO:0000256" key="2">
    <source>
        <dbReference type="SAM" id="Coils"/>
    </source>
</evidence>
<reference evidence="4 5" key="1">
    <citation type="submission" date="2017-05" db="EMBL/GenBank/DDBJ databases">
        <authorList>
            <person name="Varghese N."/>
            <person name="Submissions S."/>
        </authorList>
    </citation>
    <scope>NUCLEOTIDE SEQUENCE [LARGE SCALE GENOMIC DNA]</scope>
    <source>
        <strain evidence="4 5">DSM 27040</strain>
    </source>
</reference>
<dbReference type="OrthoDB" id="9784685at2"/>
<comment type="similarity">
    <text evidence="1">Belongs to the membrane fusion protein (MFP) (TC 8.A.1) family.</text>
</comment>
<evidence type="ECO:0000256" key="1">
    <source>
        <dbReference type="ARBA" id="ARBA00009477"/>
    </source>
</evidence>
<keyword evidence="5" id="KW-1185">Reference proteome</keyword>
<feature type="domain" description="CzcB-like barrel-sandwich hybrid" evidence="3">
    <location>
        <begin position="143"/>
        <end position="267"/>
    </location>
</feature>
<feature type="coiled-coil region" evidence="2">
    <location>
        <begin position="182"/>
        <end position="233"/>
    </location>
</feature>
<name>A0A521BHA2_SACCC</name>
<protein>
    <submittedName>
        <fullName evidence="4">RND family efflux transporter, MFP subunit</fullName>
    </submittedName>
</protein>
<dbReference type="PANTHER" id="PTHR30469">
    <property type="entry name" value="MULTIDRUG RESISTANCE PROTEIN MDTA"/>
    <property type="match status" value="1"/>
</dbReference>
<dbReference type="GO" id="GO:1990281">
    <property type="term" value="C:efflux pump complex"/>
    <property type="evidence" value="ECO:0007669"/>
    <property type="project" value="TreeGrafter"/>
</dbReference>
<sequence>MILKSNINGKIIVAPRGLKTNLHTEHQTPGHRLPITEHSFPFALNPPYTASYTHKAPSCNFLKIATHKRVVLSFKKNKIKIMTKRILQSLIILLTVGIGFSACGTEKPTEVPKARYVKVEKINMGIDNKEIVFHGQLKEKRDVNVAFKVGGDVYEVLASEGDYVKEGQVIARVNPRDYKIKLQSASAQYKHAKGEYARYKELYKKNKLPINTLESLEAAYLSTKSAYESAQNALDDTELKAPFDGYIYRKHIDKAENVTPGKPIYSLLDVSHLEVRFSLPESKVNLASEFEKISCDIPNAKMYNMPARLLSVNEKSNGNDMFDVRLQVDNDKLNSLKPGMSVAIKIKMPAVAEPTLNVPVESVFYKNGKAYVWILNPEDSVVLSQEVKIKEFENKGYLSVMAGLRGDEYVVTAGVHSLSENQSVKKL</sequence>
<evidence type="ECO:0000313" key="4">
    <source>
        <dbReference type="EMBL" id="SMO46100.1"/>
    </source>
</evidence>
<dbReference type="InterPro" id="IPR006143">
    <property type="entry name" value="RND_pump_MFP"/>
</dbReference>
<dbReference type="GO" id="GO:0015562">
    <property type="term" value="F:efflux transmembrane transporter activity"/>
    <property type="evidence" value="ECO:0007669"/>
    <property type="project" value="TreeGrafter"/>
</dbReference>
<dbReference type="InterPro" id="IPR058647">
    <property type="entry name" value="BSH_CzcB-like"/>
</dbReference>
<dbReference type="Gene3D" id="2.40.420.20">
    <property type="match status" value="1"/>
</dbReference>
<evidence type="ECO:0000259" key="3">
    <source>
        <dbReference type="Pfam" id="PF25973"/>
    </source>
</evidence>
<gene>
    <name evidence="4" type="ORF">SAMN06265379_101925</name>
</gene>
<dbReference type="AlphaFoldDB" id="A0A521BHA2"/>
<evidence type="ECO:0000313" key="5">
    <source>
        <dbReference type="Proteomes" id="UP000319040"/>
    </source>
</evidence>
<dbReference type="PANTHER" id="PTHR30469:SF20">
    <property type="entry name" value="EFFLUX RND TRANSPORTER PERIPLASMIC ADAPTOR SUBUNIT"/>
    <property type="match status" value="1"/>
</dbReference>
<proteinExistence type="inferred from homology"/>
<dbReference type="Pfam" id="PF25973">
    <property type="entry name" value="BSH_CzcB"/>
    <property type="match status" value="1"/>
</dbReference>
<dbReference type="EMBL" id="FXTB01000001">
    <property type="protein sequence ID" value="SMO46100.1"/>
    <property type="molecule type" value="Genomic_DNA"/>
</dbReference>
<accession>A0A521BHA2</accession>
<dbReference type="Gene3D" id="1.10.287.470">
    <property type="entry name" value="Helix hairpin bin"/>
    <property type="match status" value="1"/>
</dbReference>
<dbReference type="Gene3D" id="2.40.50.100">
    <property type="match status" value="1"/>
</dbReference>
<dbReference type="NCBIfam" id="TIGR01730">
    <property type="entry name" value="RND_mfp"/>
    <property type="match status" value="1"/>
</dbReference>
<keyword evidence="2" id="KW-0175">Coiled coil</keyword>
<dbReference type="Gene3D" id="2.40.30.170">
    <property type="match status" value="1"/>
</dbReference>